<evidence type="ECO:0000313" key="3">
    <source>
        <dbReference type="Proteomes" id="UP000257109"/>
    </source>
</evidence>
<keyword evidence="3" id="KW-1185">Reference proteome</keyword>
<dbReference type="EMBL" id="QJKJ01009278">
    <property type="protein sequence ID" value="RDX77103.1"/>
    <property type="molecule type" value="Genomic_DNA"/>
</dbReference>
<gene>
    <name evidence="2" type="ORF">CR513_42834</name>
</gene>
<protein>
    <submittedName>
        <fullName evidence="2">Uncharacterized protein</fullName>
    </submittedName>
</protein>
<proteinExistence type="predicted"/>
<organism evidence="2 3">
    <name type="scientific">Mucuna pruriens</name>
    <name type="common">Velvet bean</name>
    <name type="synonym">Dolichos pruriens</name>
    <dbReference type="NCBI Taxonomy" id="157652"/>
    <lineage>
        <taxon>Eukaryota</taxon>
        <taxon>Viridiplantae</taxon>
        <taxon>Streptophyta</taxon>
        <taxon>Embryophyta</taxon>
        <taxon>Tracheophyta</taxon>
        <taxon>Spermatophyta</taxon>
        <taxon>Magnoliopsida</taxon>
        <taxon>eudicotyledons</taxon>
        <taxon>Gunneridae</taxon>
        <taxon>Pentapetalae</taxon>
        <taxon>rosids</taxon>
        <taxon>fabids</taxon>
        <taxon>Fabales</taxon>
        <taxon>Fabaceae</taxon>
        <taxon>Papilionoideae</taxon>
        <taxon>50 kb inversion clade</taxon>
        <taxon>NPAAA clade</taxon>
        <taxon>indigoferoid/millettioid clade</taxon>
        <taxon>Phaseoleae</taxon>
        <taxon>Mucuna</taxon>
    </lineage>
</organism>
<accession>A0A371FG71</accession>
<evidence type="ECO:0000256" key="1">
    <source>
        <dbReference type="SAM" id="MobiDB-lite"/>
    </source>
</evidence>
<feature type="region of interest" description="Disordered" evidence="1">
    <location>
        <begin position="1"/>
        <end position="29"/>
    </location>
</feature>
<evidence type="ECO:0000313" key="2">
    <source>
        <dbReference type="EMBL" id="RDX77103.1"/>
    </source>
</evidence>
<dbReference type="Proteomes" id="UP000257109">
    <property type="component" value="Unassembled WGS sequence"/>
</dbReference>
<comment type="caution">
    <text evidence="2">The sequence shown here is derived from an EMBL/GenBank/DDBJ whole genome shotgun (WGS) entry which is preliminary data.</text>
</comment>
<sequence length="60" mass="6968">MSPRIARKEAGDESHRDGQDDARWRERSRLGQRMDTRHWGVITTIIGRGASMAERSSSWR</sequence>
<name>A0A371FG71_MUCPR</name>
<feature type="non-terminal residue" evidence="2">
    <location>
        <position position="1"/>
    </location>
</feature>
<reference evidence="2" key="1">
    <citation type="submission" date="2018-05" db="EMBL/GenBank/DDBJ databases">
        <title>Draft genome of Mucuna pruriens seed.</title>
        <authorList>
            <person name="Nnadi N.E."/>
            <person name="Vos R."/>
            <person name="Hasami M.H."/>
            <person name="Devisetty U.K."/>
            <person name="Aguiy J.C."/>
        </authorList>
    </citation>
    <scope>NUCLEOTIDE SEQUENCE [LARGE SCALE GENOMIC DNA]</scope>
    <source>
        <tissue evidence="2">Seed</tissue>
    </source>
</reference>
<dbReference type="AlphaFoldDB" id="A0A371FG71"/>